<protein>
    <submittedName>
        <fullName evidence="1">Uncharacterized protein</fullName>
    </submittedName>
</protein>
<organism evidence="1 2">
    <name type="scientific">Oryza meyeriana var. granulata</name>
    <dbReference type="NCBI Taxonomy" id="110450"/>
    <lineage>
        <taxon>Eukaryota</taxon>
        <taxon>Viridiplantae</taxon>
        <taxon>Streptophyta</taxon>
        <taxon>Embryophyta</taxon>
        <taxon>Tracheophyta</taxon>
        <taxon>Spermatophyta</taxon>
        <taxon>Magnoliopsida</taxon>
        <taxon>Liliopsida</taxon>
        <taxon>Poales</taxon>
        <taxon>Poaceae</taxon>
        <taxon>BOP clade</taxon>
        <taxon>Oryzoideae</taxon>
        <taxon>Oryzeae</taxon>
        <taxon>Oryzinae</taxon>
        <taxon>Oryza</taxon>
        <taxon>Oryza meyeriana</taxon>
    </lineage>
</organism>
<dbReference type="AlphaFoldDB" id="A0A6G1EF35"/>
<evidence type="ECO:0000313" key="1">
    <source>
        <dbReference type="EMBL" id="KAF0923291.1"/>
    </source>
</evidence>
<gene>
    <name evidence="1" type="ORF">E2562_005253</name>
</gene>
<proteinExistence type="predicted"/>
<name>A0A6G1EF35_9ORYZ</name>
<sequence>MDTLGGYNEHLCKMMSCLRYPIAPVYYAKKFEFGDRDKWEASVRIQPRIATEPEYLFRSRYCHDSMESTVQDAAHEAFLRLHAQHREELKRTEFTHHPYRGEDDTFCTIRDTPCCFNPMVTCLARLAKAAADCYEVALLEPSE</sequence>
<evidence type="ECO:0000313" key="2">
    <source>
        <dbReference type="Proteomes" id="UP000479710"/>
    </source>
</evidence>
<dbReference type="EMBL" id="SPHZ02000003">
    <property type="protein sequence ID" value="KAF0923291.1"/>
    <property type="molecule type" value="Genomic_DNA"/>
</dbReference>
<reference evidence="1 2" key="1">
    <citation type="submission" date="2019-11" db="EMBL/GenBank/DDBJ databases">
        <title>Whole genome sequence of Oryza granulata.</title>
        <authorList>
            <person name="Li W."/>
        </authorList>
    </citation>
    <scope>NUCLEOTIDE SEQUENCE [LARGE SCALE GENOMIC DNA]</scope>
    <source>
        <strain evidence="2">cv. Menghai</strain>
        <tissue evidence="1">Leaf</tissue>
    </source>
</reference>
<comment type="caution">
    <text evidence="1">The sequence shown here is derived from an EMBL/GenBank/DDBJ whole genome shotgun (WGS) entry which is preliminary data.</text>
</comment>
<accession>A0A6G1EF35</accession>
<keyword evidence="2" id="KW-1185">Reference proteome</keyword>
<dbReference type="Proteomes" id="UP000479710">
    <property type="component" value="Unassembled WGS sequence"/>
</dbReference>